<reference evidence="2" key="1">
    <citation type="submission" date="2017-12" db="EMBL/GenBank/DDBJ databases">
        <title>FDA dAtabase for Regulatory Grade micrObial Sequences (FDA-ARGOS): Supporting development and validation of Infectious Disease Dx tests.</title>
        <authorList>
            <person name="Kerrigan L."/>
            <person name="Tallon L.J."/>
            <person name="Sadzewicz L."/>
            <person name="Sengamalay N."/>
            <person name="Ott S."/>
            <person name="Godinez A."/>
            <person name="Nagaraj S."/>
            <person name="Vavikolanu K."/>
            <person name="Vyas G."/>
            <person name="Nadendla S."/>
            <person name="Aluvathingal J."/>
            <person name="Sichtig H."/>
        </authorList>
    </citation>
    <scope>NUCLEOTIDE SEQUENCE [LARGE SCALE GENOMIC DNA]</scope>
    <source>
        <strain evidence="2">FDAARGOS_200</strain>
    </source>
</reference>
<dbReference type="Proteomes" id="UP000192511">
    <property type="component" value="Unassembled WGS sequence"/>
</dbReference>
<comment type="caution">
    <text evidence="2">The sequence shown here is derived from an EMBL/GenBank/DDBJ whole genome shotgun (WGS) entry which is preliminary data.</text>
</comment>
<dbReference type="AlphaFoldDB" id="A0AAX0WWB2"/>
<dbReference type="EMBL" id="NBTX02000004">
    <property type="protein sequence ID" value="PNL62320.1"/>
    <property type="molecule type" value="Genomic_DNA"/>
</dbReference>
<keyword evidence="3" id="KW-1185">Reference proteome</keyword>
<accession>A0AAX0WWB2</accession>
<feature type="region of interest" description="Disordered" evidence="1">
    <location>
        <begin position="74"/>
        <end position="93"/>
    </location>
</feature>
<proteinExistence type="predicted"/>
<sequence length="107" mass="12197">MVRYEKIVYDSAVMCNFRSHIAVFNTIKKDDKMMSRLGMFFKPVIETTGYSIGAAAVGSSIYHAGTYINKKIKQHEQEQEQTRNDIDLPRENDNELHVPGLGIKIGF</sequence>
<protein>
    <submittedName>
        <fullName evidence="2">Uncharacterized protein</fullName>
    </submittedName>
</protein>
<gene>
    <name evidence="2" type="ORF">A6J39_014495</name>
</gene>
<evidence type="ECO:0000256" key="1">
    <source>
        <dbReference type="SAM" id="MobiDB-lite"/>
    </source>
</evidence>
<evidence type="ECO:0000313" key="3">
    <source>
        <dbReference type="Proteomes" id="UP000192511"/>
    </source>
</evidence>
<evidence type="ECO:0000313" key="2">
    <source>
        <dbReference type="EMBL" id="PNL62320.1"/>
    </source>
</evidence>
<organism evidence="2 3">
    <name type="scientific">Legionella anisa</name>
    <dbReference type="NCBI Taxonomy" id="28082"/>
    <lineage>
        <taxon>Bacteria</taxon>
        <taxon>Pseudomonadati</taxon>
        <taxon>Pseudomonadota</taxon>
        <taxon>Gammaproteobacteria</taxon>
        <taxon>Legionellales</taxon>
        <taxon>Legionellaceae</taxon>
        <taxon>Legionella</taxon>
    </lineage>
</organism>
<name>A0AAX0WWB2_9GAMM</name>